<evidence type="ECO:0000313" key="10">
    <source>
        <dbReference type="Proteomes" id="UP001241110"/>
    </source>
</evidence>
<evidence type="ECO:0000256" key="4">
    <source>
        <dbReference type="ARBA" id="ARBA00022989"/>
    </source>
</evidence>
<accession>A0AAE3QYF9</accession>
<dbReference type="InterPro" id="IPR025857">
    <property type="entry name" value="MacB_PCD"/>
</dbReference>
<feature type="transmembrane region" description="Helical" evidence="6">
    <location>
        <begin position="858"/>
        <end position="878"/>
    </location>
</feature>
<reference evidence="9" key="1">
    <citation type="submission" date="2023-05" db="EMBL/GenBank/DDBJ databases">
        <authorList>
            <person name="Zhang X."/>
        </authorList>
    </citation>
    <scope>NUCLEOTIDE SEQUENCE</scope>
    <source>
        <strain evidence="9">YF14B1</strain>
    </source>
</reference>
<dbReference type="PANTHER" id="PTHR30572:SF18">
    <property type="entry name" value="ABC-TYPE MACROLIDE FAMILY EXPORT SYSTEM PERMEASE COMPONENT 2"/>
    <property type="match status" value="1"/>
</dbReference>
<dbReference type="NCBIfam" id="NF038404">
    <property type="entry name" value="perm_prefix_2"/>
    <property type="match status" value="1"/>
</dbReference>
<gene>
    <name evidence="9" type="ORF">QNI16_30110</name>
</gene>
<sequence>MAHEHKPQPPLWAQRLLHFRLSEGLSEEIQGDLDELFDLWVEEMGIQKARWKYIGQVLGFLRPLPERKEQYVQIRNGKLPPAQIDVSSNSLQTFKVMLQNYIKIAWRNLLRNRTSSAVNIIGLAVGMATCLLLVLFVLSELSYDRYHTNSKQMYRMTMHGQMGGKEINTAFVSALAGIVLAKEYSGVEAVTRLRTEGSFIIKSGNESFKEEHVAFVDSNFFQFFTIPLVKGNIRTALTEPNALVISETIAHKYFGNEDPIGKSLTLGRMGLFKISGVCKDVPTNTHFHYDFFGSFLSINPGNKWLNSGAYTYLKIEEGYPIDKLRTQSAKMVEKYIGPEIKEFVGIDLKEFIKTGNRIGFNFQPVTDIHLHSDLEGELEANGNISYVYIFSVIAGFILLLASINFMNLSTAGSSARAREVGVRKVLGSVQRQLIGQFLTESVLLVFLSLGVALGLVLLLLPGFNQLSGKQFGILTLASGWMLPGIILSALCLGLIAGSYPALFLSSFAPIQVLKGKLQTGLKTGGLRNVLVTIQFVVSVCMIIGTIVVYQQLHFIQSKKIGFDKEQVLVINDTYVLKSGINSFKNEIEKLASVERVSLAGYLPAGSSSWGVEGIKIENHASQSEVFRSKAYWIDEDYLPTLGIQLAQGRNFSKDFPSDSAGALINETAAHIYGLKNPIGTRISTVGDRSNTYTIVGVVKDFHFESMHQQITPMVIFYGGDNGQIAIRLKTSNIPDLLSQIEERWKKYSDNPFSYSFLDDRFNAIYSSEQRIGKLFGIFAGLAIFIACLGLYGLAWFVAEQRTKEIGIRKVLGATVSSIVVLLSRDFIKLVIIAMLIATPIAWYGMHQWLQDFAYHIDLQWWIFVVAGLLAISIALFTVSFQSIKAALTNPVKSLRND</sequence>
<dbReference type="EMBL" id="JASJOS010000016">
    <property type="protein sequence ID" value="MDJ1484793.1"/>
    <property type="molecule type" value="Genomic_DNA"/>
</dbReference>
<evidence type="ECO:0000256" key="5">
    <source>
        <dbReference type="ARBA" id="ARBA00023136"/>
    </source>
</evidence>
<evidence type="ECO:0000259" key="8">
    <source>
        <dbReference type="Pfam" id="PF12704"/>
    </source>
</evidence>
<protein>
    <submittedName>
        <fullName evidence="9">ABC transporter permease</fullName>
    </submittedName>
</protein>
<name>A0AAE3QYF9_9BACT</name>
<dbReference type="InterPro" id="IPR003838">
    <property type="entry name" value="ABC3_permease_C"/>
</dbReference>
<feature type="transmembrane region" description="Helical" evidence="6">
    <location>
        <begin position="386"/>
        <end position="408"/>
    </location>
</feature>
<keyword evidence="3 6" id="KW-0812">Transmembrane</keyword>
<evidence type="ECO:0000256" key="2">
    <source>
        <dbReference type="ARBA" id="ARBA00022475"/>
    </source>
</evidence>
<feature type="transmembrane region" description="Helical" evidence="6">
    <location>
        <begin position="529"/>
        <end position="549"/>
    </location>
</feature>
<evidence type="ECO:0000256" key="1">
    <source>
        <dbReference type="ARBA" id="ARBA00004651"/>
    </source>
</evidence>
<dbReference type="AlphaFoldDB" id="A0AAE3QYF9"/>
<evidence type="ECO:0000259" key="7">
    <source>
        <dbReference type="Pfam" id="PF02687"/>
    </source>
</evidence>
<feature type="domain" description="ABC3 transporter permease C-terminal" evidence="7">
    <location>
        <begin position="392"/>
        <end position="506"/>
    </location>
</feature>
<feature type="transmembrane region" description="Helical" evidence="6">
    <location>
        <begin position="480"/>
        <end position="508"/>
    </location>
</feature>
<feature type="transmembrane region" description="Helical" evidence="6">
    <location>
        <begin position="441"/>
        <end position="460"/>
    </location>
</feature>
<evidence type="ECO:0000313" key="9">
    <source>
        <dbReference type="EMBL" id="MDJ1484793.1"/>
    </source>
</evidence>
<keyword evidence="4 6" id="KW-1133">Transmembrane helix</keyword>
<comment type="caution">
    <text evidence="9">The sequence shown here is derived from an EMBL/GenBank/DDBJ whole genome shotgun (WGS) entry which is preliminary data.</text>
</comment>
<dbReference type="Proteomes" id="UP001241110">
    <property type="component" value="Unassembled WGS sequence"/>
</dbReference>
<dbReference type="InterPro" id="IPR047699">
    <property type="entry name" value="Permease_put_prefix"/>
</dbReference>
<organism evidence="9 10">
    <name type="scientific">Xanthocytophaga flava</name>
    <dbReference type="NCBI Taxonomy" id="3048013"/>
    <lineage>
        <taxon>Bacteria</taxon>
        <taxon>Pseudomonadati</taxon>
        <taxon>Bacteroidota</taxon>
        <taxon>Cytophagia</taxon>
        <taxon>Cytophagales</taxon>
        <taxon>Rhodocytophagaceae</taxon>
        <taxon>Xanthocytophaga</taxon>
    </lineage>
</organism>
<dbReference type="RefSeq" id="WP_313986491.1">
    <property type="nucleotide sequence ID" value="NZ_JASJOS010000016.1"/>
</dbReference>
<feature type="domain" description="MacB-like periplasmic core" evidence="8">
    <location>
        <begin position="623"/>
        <end position="713"/>
    </location>
</feature>
<dbReference type="InterPro" id="IPR050250">
    <property type="entry name" value="Macrolide_Exporter_MacB"/>
</dbReference>
<dbReference type="Pfam" id="PF12704">
    <property type="entry name" value="MacB_PCD"/>
    <property type="match status" value="2"/>
</dbReference>
<keyword evidence="5 6" id="KW-0472">Membrane</keyword>
<dbReference type="GO" id="GO:0022857">
    <property type="term" value="F:transmembrane transporter activity"/>
    <property type="evidence" value="ECO:0007669"/>
    <property type="project" value="TreeGrafter"/>
</dbReference>
<evidence type="ECO:0000256" key="3">
    <source>
        <dbReference type="ARBA" id="ARBA00022692"/>
    </source>
</evidence>
<feature type="domain" description="MacB-like periplasmic core" evidence="8">
    <location>
        <begin position="116"/>
        <end position="291"/>
    </location>
</feature>
<feature type="domain" description="ABC3 transporter permease C-terminal" evidence="7">
    <location>
        <begin position="777"/>
        <end position="889"/>
    </location>
</feature>
<dbReference type="Pfam" id="PF02687">
    <property type="entry name" value="FtsX"/>
    <property type="match status" value="2"/>
</dbReference>
<proteinExistence type="predicted"/>
<keyword evidence="2" id="KW-1003">Cell membrane</keyword>
<evidence type="ECO:0000256" key="6">
    <source>
        <dbReference type="SAM" id="Phobius"/>
    </source>
</evidence>
<dbReference type="GO" id="GO:0005886">
    <property type="term" value="C:plasma membrane"/>
    <property type="evidence" value="ECO:0007669"/>
    <property type="project" value="UniProtKB-SubCell"/>
</dbReference>
<feature type="transmembrane region" description="Helical" evidence="6">
    <location>
        <begin position="774"/>
        <end position="798"/>
    </location>
</feature>
<feature type="transmembrane region" description="Helical" evidence="6">
    <location>
        <begin position="810"/>
        <end position="838"/>
    </location>
</feature>
<comment type="subcellular location">
    <subcellularLocation>
        <location evidence="1">Cell membrane</location>
        <topology evidence="1">Multi-pass membrane protein</topology>
    </subcellularLocation>
</comment>
<dbReference type="PANTHER" id="PTHR30572">
    <property type="entry name" value="MEMBRANE COMPONENT OF TRANSPORTER-RELATED"/>
    <property type="match status" value="1"/>
</dbReference>
<feature type="transmembrane region" description="Helical" evidence="6">
    <location>
        <begin position="117"/>
        <end position="138"/>
    </location>
</feature>